<evidence type="ECO:0000313" key="3">
    <source>
        <dbReference type="Proteomes" id="UP000033710"/>
    </source>
</evidence>
<protein>
    <submittedName>
        <fullName evidence="2">Uncharacterized protein</fullName>
    </submittedName>
</protein>
<reference evidence="2 3" key="2">
    <citation type="journal article" date="2015" name="Eukaryot. Cell">
        <title>Asexual propagation of a virulent clone complex in a human and feline outbreak of sporotrichosis.</title>
        <authorList>
            <person name="Teixeira Mde M."/>
            <person name="Rodrigues A.M."/>
            <person name="Tsui C.K."/>
            <person name="de Almeida L.G."/>
            <person name="Van Diepeningen A.D."/>
            <person name="van den Ende B.G."/>
            <person name="Fernandes G.F."/>
            <person name="Kano R."/>
            <person name="Hamelin R.C."/>
            <person name="Lopes-Bezerra L.M."/>
            <person name="Vasconcelos A.T."/>
            <person name="de Hoog S."/>
            <person name="de Camargo Z.P."/>
            <person name="Felipe M.S."/>
        </authorList>
    </citation>
    <scope>NUCLEOTIDE SEQUENCE [LARGE SCALE GENOMIC DNA]</scope>
    <source>
        <strain evidence="2 3">1099-18</strain>
    </source>
</reference>
<dbReference type="EMBL" id="AXCR01000004">
    <property type="protein sequence ID" value="KJR87921.1"/>
    <property type="molecule type" value="Genomic_DNA"/>
</dbReference>
<comment type="caution">
    <text evidence="2">The sequence shown here is derived from an EMBL/GenBank/DDBJ whole genome shotgun (WGS) entry which is preliminary data.</text>
</comment>
<sequence length="230" mass="24735">MTMAMDGLHSHPSILDTRVSASLDLNAQNFPRQHPQCRLGPVSVLFETGKLGRVPDQPWRVAQAQHRQIVLYVVPDQDARLLFGSAYFVLPPQQILDGGPHLFERPRQPQMPRRHAADKSTTLTRASASSRPSAPTPTISQSSAMYLPTARPGVRPAFSRSVTADEAAASVSPTAAAPTLARPPDSVDVATPPNPYACAMSSAEMSWSSAHSASDGVMPLGSIWPLPLWS</sequence>
<reference evidence="2 3" key="1">
    <citation type="journal article" date="2014" name="BMC Genomics">
        <title>Comparative genomics of the major fungal agents of human and animal Sporotrichosis: Sporothrix schenckii and Sporothrix brasiliensis.</title>
        <authorList>
            <person name="Teixeira M.M."/>
            <person name="de Almeida L.G."/>
            <person name="Kubitschek-Barreira P."/>
            <person name="Alves F.L."/>
            <person name="Kioshima E.S."/>
            <person name="Abadio A.K."/>
            <person name="Fernandes L."/>
            <person name="Derengowski L.S."/>
            <person name="Ferreira K.S."/>
            <person name="Souza R.C."/>
            <person name="Ruiz J.C."/>
            <person name="de Andrade N.C."/>
            <person name="Paes H.C."/>
            <person name="Nicola A.M."/>
            <person name="Albuquerque P."/>
            <person name="Gerber A.L."/>
            <person name="Martins V.P."/>
            <person name="Peconick L.D."/>
            <person name="Neto A.V."/>
            <person name="Chaucanez C.B."/>
            <person name="Silva P.A."/>
            <person name="Cunha O.L."/>
            <person name="de Oliveira F.F."/>
            <person name="dos Santos T.C."/>
            <person name="Barros A.L."/>
            <person name="Soares M.A."/>
            <person name="de Oliveira L.M."/>
            <person name="Marini M.M."/>
            <person name="Villalobos-Duno H."/>
            <person name="Cunha M.M."/>
            <person name="de Hoog S."/>
            <person name="da Silveira J.F."/>
            <person name="Henrissat B."/>
            <person name="Nino-Vega G.A."/>
            <person name="Cisalpino P.S."/>
            <person name="Mora-Montes H.M."/>
            <person name="Almeida S.R."/>
            <person name="Stajich J.E."/>
            <person name="Lopes-Bezerra L.M."/>
            <person name="Vasconcelos A.T."/>
            <person name="Felipe M.S."/>
        </authorList>
    </citation>
    <scope>NUCLEOTIDE SEQUENCE [LARGE SCALE GENOMIC DNA]</scope>
    <source>
        <strain evidence="2 3">1099-18</strain>
    </source>
</reference>
<dbReference type="Proteomes" id="UP000033710">
    <property type="component" value="Unassembled WGS sequence"/>
</dbReference>
<dbReference type="KEGG" id="ssck:SPSK_07766"/>
<evidence type="ECO:0000313" key="2">
    <source>
        <dbReference type="EMBL" id="KJR87921.1"/>
    </source>
</evidence>
<evidence type="ECO:0000256" key="1">
    <source>
        <dbReference type="SAM" id="MobiDB-lite"/>
    </source>
</evidence>
<dbReference type="VEuPathDB" id="FungiDB:SPSK_07766"/>
<proteinExistence type="predicted"/>
<name>A0A0F2MIB3_SPOSC</name>
<feature type="region of interest" description="Disordered" evidence="1">
    <location>
        <begin position="99"/>
        <end position="146"/>
    </location>
</feature>
<dbReference type="RefSeq" id="XP_016590597.1">
    <property type="nucleotide sequence ID" value="XM_016734422.1"/>
</dbReference>
<dbReference type="AlphaFoldDB" id="A0A0F2MIB3"/>
<organism evidence="2 3">
    <name type="scientific">Sporothrix schenckii 1099-18</name>
    <dbReference type="NCBI Taxonomy" id="1397361"/>
    <lineage>
        <taxon>Eukaryota</taxon>
        <taxon>Fungi</taxon>
        <taxon>Dikarya</taxon>
        <taxon>Ascomycota</taxon>
        <taxon>Pezizomycotina</taxon>
        <taxon>Sordariomycetes</taxon>
        <taxon>Sordariomycetidae</taxon>
        <taxon>Ophiostomatales</taxon>
        <taxon>Ophiostomataceae</taxon>
        <taxon>Sporothrix</taxon>
    </lineage>
</organism>
<dbReference type="GeneID" id="27669699"/>
<accession>A0A0F2MIB3</accession>
<gene>
    <name evidence="2" type="ORF">SPSK_07766</name>
</gene>
<feature type="compositionally biased region" description="Low complexity" evidence="1">
    <location>
        <begin position="120"/>
        <end position="138"/>
    </location>
</feature>